<accession>A0A1M4Y0I9</accession>
<name>A0A1M4Y0I9_9FLAO</name>
<keyword evidence="2" id="KW-1185">Reference proteome</keyword>
<proteinExistence type="predicted"/>
<sequence>PEPVIVTDTNSNVICVDFITDQVVRPLTLEVDNDVPGSYTYAWYLSTDLVNAIATGPSYTVDTADPNGATRTYVVVMTSTSDLLCSQASASFDVIQSGQAVVPAGQIGYTVSNAFSDLQTITVTVDGYGTYQYSLDDGPRQDSPVFTDVPMGEHTITVWDTEGGLANSCDPLILSGVSIIDYPHYFTPNGDGINETWNIVGLSNQINAKIYIFDRQGKLLKQISPTAAGWDGTYNGALMPATDYWFLVEYFEGNTAKEFKAHFSLKR</sequence>
<dbReference type="Pfam" id="PF13585">
    <property type="entry name" value="CHU_C"/>
    <property type="match status" value="1"/>
</dbReference>
<dbReference type="STRING" id="1124188.SAMN05444377_102246"/>
<feature type="non-terminal residue" evidence="1">
    <location>
        <position position="1"/>
    </location>
</feature>
<dbReference type="AlphaFoldDB" id="A0A1M4Y0I9"/>
<dbReference type="InterPro" id="IPR026341">
    <property type="entry name" value="T9SS_type_B"/>
</dbReference>
<evidence type="ECO:0000313" key="1">
    <source>
        <dbReference type="EMBL" id="SHE99190.1"/>
    </source>
</evidence>
<dbReference type="Proteomes" id="UP000184147">
    <property type="component" value="Unassembled WGS sequence"/>
</dbReference>
<dbReference type="EMBL" id="FQVQ01000002">
    <property type="protein sequence ID" value="SHE99190.1"/>
    <property type="molecule type" value="Genomic_DNA"/>
</dbReference>
<evidence type="ECO:0000313" key="2">
    <source>
        <dbReference type="Proteomes" id="UP000184147"/>
    </source>
</evidence>
<reference evidence="1 2" key="1">
    <citation type="submission" date="2016-11" db="EMBL/GenBank/DDBJ databases">
        <authorList>
            <person name="Jaros S."/>
            <person name="Januszkiewicz K."/>
            <person name="Wedrychowicz H."/>
        </authorList>
    </citation>
    <scope>NUCLEOTIDE SEQUENCE [LARGE SCALE GENOMIC DNA]</scope>
    <source>
        <strain evidence="1 2">DSM 25660</strain>
    </source>
</reference>
<organism evidence="1 2">
    <name type="scientific">Flavobacterium fontis</name>
    <dbReference type="NCBI Taxonomy" id="1124188"/>
    <lineage>
        <taxon>Bacteria</taxon>
        <taxon>Pseudomonadati</taxon>
        <taxon>Bacteroidota</taxon>
        <taxon>Flavobacteriia</taxon>
        <taxon>Flavobacteriales</taxon>
        <taxon>Flavobacteriaceae</taxon>
        <taxon>Flavobacterium</taxon>
    </lineage>
</organism>
<dbReference type="NCBIfam" id="TIGR04131">
    <property type="entry name" value="Bac_Flav_CTERM"/>
    <property type="match status" value="1"/>
</dbReference>
<dbReference type="OrthoDB" id="9765926at2"/>
<gene>
    <name evidence="1" type="ORF">SAMN05444377_102246</name>
</gene>
<protein>
    <submittedName>
        <fullName evidence="1">Gliding motility-associated C-terminal domain-containing protein</fullName>
    </submittedName>
</protein>
<dbReference type="RefSeq" id="WP_143161701.1">
    <property type="nucleotide sequence ID" value="NZ_FQVQ01000002.1"/>
</dbReference>